<feature type="transmembrane region" description="Helical" evidence="5">
    <location>
        <begin position="77"/>
        <end position="94"/>
    </location>
</feature>
<reference evidence="7 8" key="1">
    <citation type="journal article" date="2018" name="Mol. Plant">
        <title>The genome of Artemisia annua provides insight into the evolution of Asteraceae family and artemisinin biosynthesis.</title>
        <authorList>
            <person name="Shen Q."/>
            <person name="Zhang L."/>
            <person name="Liao Z."/>
            <person name="Wang S."/>
            <person name="Yan T."/>
            <person name="Shi P."/>
            <person name="Liu M."/>
            <person name="Fu X."/>
            <person name="Pan Q."/>
            <person name="Wang Y."/>
            <person name="Lv Z."/>
            <person name="Lu X."/>
            <person name="Zhang F."/>
            <person name="Jiang W."/>
            <person name="Ma Y."/>
            <person name="Chen M."/>
            <person name="Hao X."/>
            <person name="Li L."/>
            <person name="Tang Y."/>
            <person name="Lv G."/>
            <person name="Zhou Y."/>
            <person name="Sun X."/>
            <person name="Brodelius P.E."/>
            <person name="Rose J.K.C."/>
            <person name="Tang K."/>
        </authorList>
    </citation>
    <scope>NUCLEOTIDE SEQUENCE [LARGE SCALE GENOMIC DNA]</scope>
    <source>
        <strain evidence="8">cv. Huhao1</strain>
        <tissue evidence="7">Leaf</tissue>
    </source>
</reference>
<feature type="domain" description="GRF-type" evidence="6">
    <location>
        <begin position="4"/>
        <end position="44"/>
    </location>
</feature>
<evidence type="ECO:0000256" key="3">
    <source>
        <dbReference type="ARBA" id="ARBA00022833"/>
    </source>
</evidence>
<dbReference type="OrthoDB" id="5418639at2759"/>
<evidence type="ECO:0000256" key="2">
    <source>
        <dbReference type="ARBA" id="ARBA00022771"/>
    </source>
</evidence>
<keyword evidence="5" id="KW-1133">Transmembrane helix</keyword>
<accession>A0A2U1Q304</accession>
<evidence type="ECO:0000259" key="6">
    <source>
        <dbReference type="PROSITE" id="PS51999"/>
    </source>
</evidence>
<keyword evidence="8" id="KW-1185">Reference proteome</keyword>
<evidence type="ECO:0000256" key="4">
    <source>
        <dbReference type="PROSITE-ProRule" id="PRU01343"/>
    </source>
</evidence>
<dbReference type="AlphaFoldDB" id="A0A2U1Q304"/>
<keyword evidence="5" id="KW-0472">Membrane</keyword>
<dbReference type="PROSITE" id="PS51999">
    <property type="entry name" value="ZF_GRF"/>
    <property type="match status" value="1"/>
</dbReference>
<dbReference type="InterPro" id="IPR010666">
    <property type="entry name" value="Znf_GRF"/>
</dbReference>
<organism evidence="7 8">
    <name type="scientific">Artemisia annua</name>
    <name type="common">Sweet wormwood</name>
    <dbReference type="NCBI Taxonomy" id="35608"/>
    <lineage>
        <taxon>Eukaryota</taxon>
        <taxon>Viridiplantae</taxon>
        <taxon>Streptophyta</taxon>
        <taxon>Embryophyta</taxon>
        <taxon>Tracheophyta</taxon>
        <taxon>Spermatophyta</taxon>
        <taxon>Magnoliopsida</taxon>
        <taxon>eudicotyledons</taxon>
        <taxon>Gunneridae</taxon>
        <taxon>Pentapetalae</taxon>
        <taxon>asterids</taxon>
        <taxon>campanulids</taxon>
        <taxon>Asterales</taxon>
        <taxon>Asteraceae</taxon>
        <taxon>Asteroideae</taxon>
        <taxon>Anthemideae</taxon>
        <taxon>Artemisiinae</taxon>
        <taxon>Artemisia</taxon>
    </lineage>
</organism>
<protein>
    <submittedName>
        <fullName evidence="7">Zinc finger, GRF-type</fullName>
    </submittedName>
</protein>
<dbReference type="GO" id="GO:0008270">
    <property type="term" value="F:zinc ion binding"/>
    <property type="evidence" value="ECO:0007669"/>
    <property type="project" value="UniProtKB-KW"/>
</dbReference>
<evidence type="ECO:0000313" key="7">
    <source>
        <dbReference type="EMBL" id="PWA92398.1"/>
    </source>
</evidence>
<sequence>MVICACGRTAVIRTSWSNINPGRRFYSCPITGSTCPFIDWLDPPMCQRAVAIIPGLLRGRSNIEHHLREMEQERARIRRRLYISWLGFALYVWFTKLG</sequence>
<dbReference type="Proteomes" id="UP000245207">
    <property type="component" value="Unassembled WGS sequence"/>
</dbReference>
<keyword evidence="1" id="KW-0479">Metal-binding</keyword>
<gene>
    <name evidence="7" type="ORF">CTI12_AA080400</name>
</gene>
<name>A0A2U1Q304_ARTAN</name>
<keyword evidence="2 4" id="KW-0863">Zinc-finger</keyword>
<evidence type="ECO:0000256" key="5">
    <source>
        <dbReference type="SAM" id="Phobius"/>
    </source>
</evidence>
<dbReference type="Pfam" id="PF06839">
    <property type="entry name" value="Zn_ribbon_GRF"/>
    <property type="match status" value="1"/>
</dbReference>
<keyword evidence="5" id="KW-0812">Transmembrane</keyword>
<proteinExistence type="predicted"/>
<dbReference type="EMBL" id="PKPP01000467">
    <property type="protein sequence ID" value="PWA92398.1"/>
    <property type="molecule type" value="Genomic_DNA"/>
</dbReference>
<dbReference type="PANTHER" id="PTHR33248">
    <property type="entry name" value="ZINC ION-BINDING PROTEIN"/>
    <property type="match status" value="1"/>
</dbReference>
<evidence type="ECO:0000313" key="8">
    <source>
        <dbReference type="Proteomes" id="UP000245207"/>
    </source>
</evidence>
<keyword evidence="3" id="KW-0862">Zinc</keyword>
<comment type="caution">
    <text evidence="7">The sequence shown here is derived from an EMBL/GenBank/DDBJ whole genome shotgun (WGS) entry which is preliminary data.</text>
</comment>
<evidence type="ECO:0000256" key="1">
    <source>
        <dbReference type="ARBA" id="ARBA00022723"/>
    </source>
</evidence>